<dbReference type="InterPro" id="IPR000073">
    <property type="entry name" value="AB_hydrolase_1"/>
</dbReference>
<dbReference type="Gene3D" id="3.40.50.1820">
    <property type="entry name" value="alpha/beta hydrolase"/>
    <property type="match status" value="1"/>
</dbReference>
<keyword evidence="2" id="KW-0732">Signal</keyword>
<comment type="caution">
    <text evidence="6">The sequence shown here is derived from an EMBL/GenBank/DDBJ whole genome shotgun (WGS) entry which is preliminary data.</text>
</comment>
<evidence type="ECO:0000256" key="1">
    <source>
        <dbReference type="ARBA" id="ARBA00010088"/>
    </source>
</evidence>
<proteinExistence type="inferred from homology"/>
<evidence type="ECO:0000256" key="2">
    <source>
        <dbReference type="ARBA" id="ARBA00022729"/>
    </source>
</evidence>
<evidence type="ECO:0000256" key="3">
    <source>
        <dbReference type="ARBA" id="ARBA00022801"/>
    </source>
</evidence>
<gene>
    <name evidence="6" type="ORF">GCM10007298_26090</name>
</gene>
<evidence type="ECO:0000259" key="5">
    <source>
        <dbReference type="Pfam" id="PF00561"/>
    </source>
</evidence>
<feature type="region of interest" description="Disordered" evidence="4">
    <location>
        <begin position="43"/>
        <end position="71"/>
    </location>
</feature>
<keyword evidence="3" id="KW-0378">Hydrolase</keyword>
<evidence type="ECO:0000256" key="4">
    <source>
        <dbReference type="SAM" id="MobiDB-lite"/>
    </source>
</evidence>
<protein>
    <recommendedName>
        <fullName evidence="5">AB hydrolase-1 domain-containing protein</fullName>
    </recommendedName>
</protein>
<accession>A0ABQ1UZE7</accession>
<dbReference type="Proteomes" id="UP000632454">
    <property type="component" value="Unassembled WGS sequence"/>
</dbReference>
<name>A0ABQ1UZE7_9NOCA</name>
<sequence length="547" mass="57784">MAPWADAPLPPDAPMIRPTPRLLRLVVAALVLVLGASACTSGTSGLGSVGDRSPSASGSSVTPGSSIDPADGTLGRFYGQQIAWGSCGEFLPDGQYPQQRSQCGRLTVPVDYAKPDGATASIAMFRLSASGDRTGVLLTDPGGPGGSGVDFMGGAAGQFADLEIGKRFDIIGFDPRGVGRSTPAIRCRSDAERDRVRATDWVDTSPAGIDAVQKRNASVGAECAQKLGRDFLAHVGTADVIRDMDVMRGALRVEQLNYLGYSYGTRIGAAYAEQFPTRVRSMINDGAVDPAADPVADVVAQNAGFQRAFERFAVDCASMPQCALGTDPRKVTARYQELTRSLIGRPATTTDPRGLTYADAITGTGQALYTRTLWRYLRDGLAQLSAGRGDTLLRLADLYEGRDRSGRYDNSADAFTAIRCVDGPAITDRAALDKLDGTLRASAPFRDDGRGSGRGAADECAYWPVPPTSTPHRVDAEGLPTTVVVSTTDDPATPYEAGVSLADQLRARLVTFRGTQHTASFEGVECLDAPLTRYLVDLTLPAVGTTC</sequence>
<feature type="domain" description="AB hydrolase-1" evidence="5">
    <location>
        <begin position="141"/>
        <end position="523"/>
    </location>
</feature>
<reference evidence="7" key="1">
    <citation type="journal article" date="2019" name="Int. J. Syst. Evol. Microbiol.">
        <title>The Global Catalogue of Microorganisms (GCM) 10K type strain sequencing project: providing services to taxonomists for standard genome sequencing and annotation.</title>
        <authorList>
            <consortium name="The Broad Institute Genomics Platform"/>
            <consortium name="The Broad Institute Genome Sequencing Center for Infectious Disease"/>
            <person name="Wu L."/>
            <person name="Ma J."/>
        </authorList>
    </citation>
    <scope>NUCLEOTIDE SEQUENCE [LARGE SCALE GENOMIC DNA]</scope>
    <source>
        <strain evidence="7">CCM 7855</strain>
    </source>
</reference>
<dbReference type="EMBL" id="BMCS01000001">
    <property type="protein sequence ID" value="GGF29001.1"/>
    <property type="molecule type" value="Genomic_DNA"/>
</dbReference>
<organism evidence="6 7">
    <name type="scientific">Williamsia phyllosphaerae</name>
    <dbReference type="NCBI Taxonomy" id="885042"/>
    <lineage>
        <taxon>Bacteria</taxon>
        <taxon>Bacillati</taxon>
        <taxon>Actinomycetota</taxon>
        <taxon>Actinomycetes</taxon>
        <taxon>Mycobacteriales</taxon>
        <taxon>Nocardiaceae</taxon>
        <taxon>Williamsia</taxon>
    </lineage>
</organism>
<evidence type="ECO:0000313" key="7">
    <source>
        <dbReference type="Proteomes" id="UP000632454"/>
    </source>
</evidence>
<dbReference type="SUPFAM" id="SSF53474">
    <property type="entry name" value="alpha/beta-Hydrolases"/>
    <property type="match status" value="1"/>
</dbReference>
<dbReference type="InterPro" id="IPR051601">
    <property type="entry name" value="Serine_prot/Carboxylest_S33"/>
</dbReference>
<dbReference type="InterPro" id="IPR029058">
    <property type="entry name" value="AB_hydrolase_fold"/>
</dbReference>
<evidence type="ECO:0000313" key="6">
    <source>
        <dbReference type="EMBL" id="GGF29001.1"/>
    </source>
</evidence>
<feature type="compositionally biased region" description="Low complexity" evidence="4">
    <location>
        <begin position="53"/>
        <end position="66"/>
    </location>
</feature>
<comment type="similarity">
    <text evidence="1">Belongs to the peptidase S33 family.</text>
</comment>
<keyword evidence="7" id="KW-1185">Reference proteome</keyword>
<dbReference type="Pfam" id="PF00561">
    <property type="entry name" value="Abhydrolase_1"/>
    <property type="match status" value="1"/>
</dbReference>
<dbReference type="PANTHER" id="PTHR43248">
    <property type="entry name" value="2-SUCCINYL-6-HYDROXY-2,4-CYCLOHEXADIENE-1-CARBOXYLATE SYNTHASE"/>
    <property type="match status" value="1"/>
</dbReference>
<dbReference type="PANTHER" id="PTHR43248:SF29">
    <property type="entry name" value="TRIPEPTIDYL AMINOPEPTIDASE"/>
    <property type="match status" value="1"/>
</dbReference>